<dbReference type="PANTHER" id="PTHR11487:SF0">
    <property type="entry name" value="S-ACYL FATTY ACID SYNTHASE THIOESTERASE, MEDIUM CHAIN"/>
    <property type="match status" value="1"/>
</dbReference>
<dbReference type="InterPro" id="IPR001031">
    <property type="entry name" value="Thioesterase"/>
</dbReference>
<dbReference type="KEGG" id="arev:RVR_10103"/>
<feature type="region of interest" description="Disordered" evidence="3">
    <location>
        <begin position="249"/>
        <end position="268"/>
    </location>
</feature>
<keyword evidence="6" id="KW-1185">Reference proteome</keyword>
<organism evidence="5 6">
    <name type="scientific">Actinacidiphila reveromycinica</name>
    <dbReference type="NCBI Taxonomy" id="659352"/>
    <lineage>
        <taxon>Bacteria</taxon>
        <taxon>Bacillati</taxon>
        <taxon>Actinomycetota</taxon>
        <taxon>Actinomycetes</taxon>
        <taxon>Kitasatosporales</taxon>
        <taxon>Streptomycetaceae</taxon>
        <taxon>Actinacidiphila</taxon>
    </lineage>
</organism>
<dbReference type="GO" id="GO:0008610">
    <property type="term" value="P:lipid biosynthetic process"/>
    <property type="evidence" value="ECO:0007669"/>
    <property type="project" value="TreeGrafter"/>
</dbReference>
<proteinExistence type="inferred from homology"/>
<dbReference type="SUPFAM" id="SSF53474">
    <property type="entry name" value="alpha/beta-Hydrolases"/>
    <property type="match status" value="1"/>
</dbReference>
<dbReference type="InterPro" id="IPR012223">
    <property type="entry name" value="TEII"/>
</dbReference>
<dbReference type="Proteomes" id="UP000595703">
    <property type="component" value="Chromosome"/>
</dbReference>
<evidence type="ECO:0000256" key="2">
    <source>
        <dbReference type="ARBA" id="ARBA00022801"/>
    </source>
</evidence>
<accession>A0A7U3VT13</accession>
<dbReference type="InterPro" id="IPR020802">
    <property type="entry name" value="TesA-like"/>
</dbReference>
<reference evidence="5 6" key="3">
    <citation type="journal article" date="2011" name="Nat. Chem. Biol.">
        <title>Reveromycin A biosynthesis uses RevG and RevJ for stereospecific spiroacetal formation.</title>
        <authorList>
            <person name="Takahashi S."/>
            <person name="Toyoda A."/>
            <person name="Sekiyama Y."/>
            <person name="Takagi H."/>
            <person name="Nogawa T."/>
            <person name="Uramoto M."/>
            <person name="Suzuki R."/>
            <person name="Koshino H."/>
            <person name="Kumano T."/>
            <person name="Panthee S."/>
            <person name="Dairi T."/>
            <person name="Ishikawa J."/>
            <person name="Ikeda H."/>
            <person name="Sakaki Y."/>
            <person name="Osada H."/>
        </authorList>
    </citation>
    <scope>NUCLEOTIDE SEQUENCE [LARGE SCALE GENOMIC DNA]</scope>
    <source>
        <strain evidence="5 6">SN-593</strain>
    </source>
</reference>
<feature type="compositionally biased region" description="Low complexity" evidence="3">
    <location>
        <begin position="250"/>
        <end position="261"/>
    </location>
</feature>
<keyword evidence="2" id="KW-0378">Hydrolase</keyword>
<reference evidence="5 6" key="2">
    <citation type="journal article" date="2011" name="J. Antibiot.">
        <title>Furaquinocins I and J: novel polyketide isoprenoid hybrid compounds from Streptomyces reveromyceticus SN-593.</title>
        <authorList>
            <person name="Panthee S."/>
            <person name="Takahashi S."/>
            <person name="Takagi H."/>
            <person name="Nogawa T."/>
            <person name="Oowada E."/>
            <person name="Uramoto M."/>
            <person name="Osada H."/>
        </authorList>
    </citation>
    <scope>NUCLEOTIDE SEQUENCE [LARGE SCALE GENOMIC DNA]</scope>
    <source>
        <strain evidence="5 6">SN-593</strain>
    </source>
</reference>
<evidence type="ECO:0000256" key="1">
    <source>
        <dbReference type="ARBA" id="ARBA00007169"/>
    </source>
</evidence>
<dbReference type="EMBL" id="AP018365">
    <property type="protein sequence ID" value="BBB02260.1"/>
    <property type="molecule type" value="Genomic_DNA"/>
</dbReference>
<comment type="similarity">
    <text evidence="1">Belongs to the thioesterase family.</text>
</comment>
<sequence>MSEPSADGRAWCRRFRPAPHAPVRLVCLPHAGGSASFYLPLAIALSPAVDVVAVQYPGRQDRRAEPPIPDMATLADRLHAVLRHEPERPLTVFGHSMGAVLGFELTRRLEADGRGPVRLFASGRRAPSAPRTDELHLTDDDILAELRRLDGTASALLENESLMRAALPALRADYRATEDYRCPPGTAVACPVTVFTGADDPKTTLDEAAAWAAHTSGAFDLQVFPGGHFFLTDQLDPIVERLRRHFQETGAGKAEPAAGKQAEAEAAD</sequence>
<feature type="domain" description="Thioesterase TesA-like" evidence="4">
    <location>
        <begin position="26"/>
        <end position="246"/>
    </location>
</feature>
<protein>
    <submittedName>
        <fullName evidence="5">Putative thioesterase</fullName>
    </submittedName>
</protein>
<gene>
    <name evidence="5" type="ORF">RVR_10103</name>
</gene>
<dbReference type="SMART" id="SM00824">
    <property type="entry name" value="PKS_TE"/>
    <property type="match status" value="1"/>
</dbReference>
<dbReference type="PANTHER" id="PTHR11487">
    <property type="entry name" value="THIOESTERASE"/>
    <property type="match status" value="1"/>
</dbReference>
<reference evidence="5 6" key="4">
    <citation type="journal article" date="2020" name="Sci. Rep.">
        <title>beta-carboline chemical signals induce reveromycin production through a LuxR family regulator in Streptomyces sp. SN-593.</title>
        <authorList>
            <person name="Panthee S."/>
            <person name="Kito N."/>
            <person name="Hayashi T."/>
            <person name="Shimizu T."/>
            <person name="Ishikawa J."/>
            <person name="Hamamoto H."/>
            <person name="Osada H."/>
            <person name="Takahashi S."/>
        </authorList>
    </citation>
    <scope>NUCLEOTIDE SEQUENCE [LARGE SCALE GENOMIC DNA]</scope>
    <source>
        <strain evidence="5 6">SN-593</strain>
    </source>
</reference>
<evidence type="ECO:0000313" key="6">
    <source>
        <dbReference type="Proteomes" id="UP000595703"/>
    </source>
</evidence>
<dbReference type="RefSeq" id="WP_202238208.1">
    <property type="nucleotide sequence ID" value="NZ_AP018365.1"/>
</dbReference>
<evidence type="ECO:0000313" key="5">
    <source>
        <dbReference type="EMBL" id="BBB02260.1"/>
    </source>
</evidence>
<dbReference type="AlphaFoldDB" id="A0A7U3VT13"/>
<dbReference type="GO" id="GO:0016787">
    <property type="term" value="F:hydrolase activity"/>
    <property type="evidence" value="ECO:0007669"/>
    <property type="project" value="UniProtKB-KW"/>
</dbReference>
<reference evidence="5 6" key="1">
    <citation type="journal article" date="2010" name="J. Bacteriol.">
        <title>Biochemical characterization of a novel indole prenyltransferase from Streptomyces sp. SN-593.</title>
        <authorList>
            <person name="Takahashi S."/>
            <person name="Takagi H."/>
            <person name="Toyoda A."/>
            <person name="Uramoto M."/>
            <person name="Nogawa T."/>
            <person name="Ueki M."/>
            <person name="Sakaki Y."/>
            <person name="Osada H."/>
        </authorList>
    </citation>
    <scope>NUCLEOTIDE SEQUENCE [LARGE SCALE GENOMIC DNA]</scope>
    <source>
        <strain evidence="5 6">SN-593</strain>
    </source>
</reference>
<evidence type="ECO:0000259" key="4">
    <source>
        <dbReference type="SMART" id="SM00824"/>
    </source>
</evidence>
<name>A0A7U3VT13_9ACTN</name>
<dbReference type="InterPro" id="IPR029058">
    <property type="entry name" value="AB_hydrolase_fold"/>
</dbReference>
<dbReference type="Pfam" id="PF00975">
    <property type="entry name" value="Thioesterase"/>
    <property type="match status" value="1"/>
</dbReference>
<dbReference type="Gene3D" id="3.40.50.1820">
    <property type="entry name" value="alpha/beta hydrolase"/>
    <property type="match status" value="1"/>
</dbReference>
<evidence type="ECO:0000256" key="3">
    <source>
        <dbReference type="SAM" id="MobiDB-lite"/>
    </source>
</evidence>